<evidence type="ECO:0000313" key="1">
    <source>
        <dbReference type="EMBL" id="MEJ7137599.1"/>
    </source>
</evidence>
<proteinExistence type="predicted"/>
<gene>
    <name evidence="1" type="ORF">RV045_04025</name>
</gene>
<comment type="caution">
    <text evidence="1">The sequence shown here is derived from an EMBL/GenBank/DDBJ whole genome shotgun (WGS) entry which is preliminary data.</text>
</comment>
<organism evidence="1 2">
    <name type="scientific">Amphibiibacter pelophylacis</name>
    <dbReference type="NCBI Taxonomy" id="1799477"/>
    <lineage>
        <taxon>Bacteria</taxon>
        <taxon>Pseudomonadati</taxon>
        <taxon>Pseudomonadota</taxon>
        <taxon>Betaproteobacteria</taxon>
        <taxon>Burkholderiales</taxon>
        <taxon>Sphaerotilaceae</taxon>
        <taxon>Amphibiibacter</taxon>
    </lineage>
</organism>
<dbReference type="Proteomes" id="UP001364695">
    <property type="component" value="Unassembled WGS sequence"/>
</dbReference>
<dbReference type="EMBL" id="JAWDIE010000004">
    <property type="protein sequence ID" value="MEJ7137599.1"/>
    <property type="molecule type" value="Genomic_DNA"/>
</dbReference>
<protein>
    <submittedName>
        <fullName evidence="1">Uracil-DNA glycosylase family protein</fullName>
    </submittedName>
</protein>
<name>A0ACC6P1A9_9BURK</name>
<sequence length="321" mass="33609">MSLATRDDPLLLDASAQAALGHMGLRWVELVQRTPAEPKAAPEPQAGAVTPVAAPAQAPASAAPTSPASPTSPTSPAQTTARAPRAPLQPAPPAAPALPPVRDAITLQPLGERPAQPVSQNAWQDCRECQRGARRQQALAGWGPWQADAPQPAPRLWLVLDAPSRQDDQRPDALLADARGALLDQFLRTLGWTRQDVALTWAVQCFDGSGADSAPDASALAACQPWLAGRVAAHRPAALLALGRQAALALVGGQAPLRDLRQRQHAVSLPGQDQPLPVIASFALDFLLGNPVFKGPAWYDWCSAAALAEESGPRTSQDDGA</sequence>
<evidence type="ECO:0000313" key="2">
    <source>
        <dbReference type="Proteomes" id="UP001364695"/>
    </source>
</evidence>
<keyword evidence="2" id="KW-1185">Reference proteome</keyword>
<reference evidence="1" key="1">
    <citation type="submission" date="2023-10" db="EMBL/GenBank/DDBJ databases">
        <title>Amphibacter perezi, gen. nov., sp. nov. a novel taxa of the family Comamonadaceae, class Betaproteobacteria isolated from the skin microbiota of Pelophylax perezi from different populations.</title>
        <authorList>
            <person name="Costa S."/>
            <person name="Proenca D.N."/>
            <person name="Lopes I."/>
            <person name="Morais P.V."/>
        </authorList>
    </citation>
    <scope>NUCLEOTIDE SEQUENCE</scope>
    <source>
        <strain evidence="1">SL12-8</strain>
    </source>
</reference>
<accession>A0ACC6P1A9</accession>